<evidence type="ECO:0000313" key="2">
    <source>
        <dbReference type="EMBL" id="SDJ11003.1"/>
    </source>
</evidence>
<sequence length="63" mass="7491">MNHSLLFSLTIGMFLYTIIGKIIFNYYVPNYMYVPLILFSLLTFLVMKPAEEKEETDDRYLES</sequence>
<accession>A0A1G8R2D0</accession>
<keyword evidence="1" id="KW-0812">Transmembrane</keyword>
<proteinExistence type="predicted"/>
<organism evidence="2 3">
    <name type="scientific">Salimicrobium halophilum</name>
    <dbReference type="NCBI Taxonomy" id="86666"/>
    <lineage>
        <taxon>Bacteria</taxon>
        <taxon>Bacillati</taxon>
        <taxon>Bacillota</taxon>
        <taxon>Bacilli</taxon>
        <taxon>Bacillales</taxon>
        <taxon>Bacillaceae</taxon>
        <taxon>Salimicrobium</taxon>
    </lineage>
</organism>
<evidence type="ECO:0000256" key="1">
    <source>
        <dbReference type="SAM" id="Phobius"/>
    </source>
</evidence>
<dbReference type="Proteomes" id="UP000199225">
    <property type="component" value="Unassembled WGS sequence"/>
</dbReference>
<evidence type="ECO:0000313" key="3">
    <source>
        <dbReference type="Proteomes" id="UP000199225"/>
    </source>
</evidence>
<dbReference type="RefSeq" id="WP_093192266.1">
    <property type="nucleotide sequence ID" value="NZ_FNEV01000002.1"/>
</dbReference>
<reference evidence="3" key="1">
    <citation type="submission" date="2016-10" db="EMBL/GenBank/DDBJ databases">
        <authorList>
            <person name="Varghese N."/>
            <person name="Submissions S."/>
        </authorList>
    </citation>
    <scope>NUCLEOTIDE SEQUENCE [LARGE SCALE GENOMIC DNA]</scope>
    <source>
        <strain evidence="3">DSM 4771</strain>
    </source>
</reference>
<keyword evidence="1" id="KW-1133">Transmembrane helix</keyword>
<dbReference type="AlphaFoldDB" id="A0A1G8R2D0"/>
<protein>
    <submittedName>
        <fullName evidence="2">Uncharacterized protein</fullName>
    </submittedName>
</protein>
<dbReference type="OrthoDB" id="9898580at2"/>
<name>A0A1G8R2D0_9BACI</name>
<keyword evidence="1" id="KW-0472">Membrane</keyword>
<feature type="transmembrane region" description="Helical" evidence="1">
    <location>
        <begin position="30"/>
        <end position="47"/>
    </location>
</feature>
<gene>
    <name evidence="2" type="ORF">SAMN04490247_0772</name>
</gene>
<dbReference type="STRING" id="86666.SAMN04490247_0772"/>
<keyword evidence="3" id="KW-1185">Reference proteome</keyword>
<dbReference type="EMBL" id="FNEV01000002">
    <property type="protein sequence ID" value="SDJ11003.1"/>
    <property type="molecule type" value="Genomic_DNA"/>
</dbReference>